<gene>
    <name evidence="2" type="ORF">FRUB_05892</name>
</gene>
<feature type="region of interest" description="Disordered" evidence="1">
    <location>
        <begin position="1"/>
        <end position="77"/>
    </location>
</feature>
<sequence>MRERKTQGDPPIGDGSDSPGERLVRGQPCGLEANVRRQQPDRGAREKPLVRESTGVDMRRVPNPARPHWGIRAGGRRCGAPARARSGNSFVQRLAHGRSDGILASVGHVVRNFGPRGESDPMIAFG</sequence>
<proteinExistence type="predicted"/>
<protein>
    <submittedName>
        <fullName evidence="2">Uncharacterized protein</fullName>
    </submittedName>
</protein>
<dbReference type="Proteomes" id="UP000214646">
    <property type="component" value="Unassembled WGS sequence"/>
</dbReference>
<dbReference type="AlphaFoldDB" id="A0A225DQ70"/>
<organism evidence="2 3">
    <name type="scientific">Fimbriiglobus ruber</name>
    <dbReference type="NCBI Taxonomy" id="1908690"/>
    <lineage>
        <taxon>Bacteria</taxon>
        <taxon>Pseudomonadati</taxon>
        <taxon>Planctomycetota</taxon>
        <taxon>Planctomycetia</taxon>
        <taxon>Gemmatales</taxon>
        <taxon>Gemmataceae</taxon>
        <taxon>Fimbriiglobus</taxon>
    </lineage>
</organism>
<evidence type="ECO:0000313" key="2">
    <source>
        <dbReference type="EMBL" id="OWK39329.1"/>
    </source>
</evidence>
<feature type="compositionally biased region" description="Basic and acidic residues" evidence="1">
    <location>
        <begin position="34"/>
        <end position="50"/>
    </location>
</feature>
<name>A0A225DQ70_9BACT</name>
<comment type="caution">
    <text evidence="2">The sequence shown here is derived from an EMBL/GenBank/DDBJ whole genome shotgun (WGS) entry which is preliminary data.</text>
</comment>
<dbReference type="EMBL" id="NIDE01000010">
    <property type="protein sequence ID" value="OWK39329.1"/>
    <property type="molecule type" value="Genomic_DNA"/>
</dbReference>
<evidence type="ECO:0000256" key="1">
    <source>
        <dbReference type="SAM" id="MobiDB-lite"/>
    </source>
</evidence>
<reference evidence="3" key="1">
    <citation type="submission" date="2017-06" db="EMBL/GenBank/DDBJ databases">
        <title>Genome analysis of Fimbriiglobus ruber SP5, the first member of the order Planctomycetales with confirmed chitinolytic capability.</title>
        <authorList>
            <person name="Ravin N.V."/>
            <person name="Rakitin A.L."/>
            <person name="Ivanova A.A."/>
            <person name="Beletsky A.V."/>
            <person name="Kulichevskaya I.S."/>
            <person name="Mardanov A.V."/>
            <person name="Dedysh S.N."/>
        </authorList>
    </citation>
    <scope>NUCLEOTIDE SEQUENCE [LARGE SCALE GENOMIC DNA]</scope>
    <source>
        <strain evidence="3">SP5</strain>
    </source>
</reference>
<accession>A0A225DQ70</accession>
<evidence type="ECO:0000313" key="3">
    <source>
        <dbReference type="Proteomes" id="UP000214646"/>
    </source>
</evidence>
<keyword evidence="3" id="KW-1185">Reference proteome</keyword>